<gene>
    <name evidence="2" type="ORF">EDD65_10322</name>
</gene>
<proteinExistence type="predicted"/>
<evidence type="ECO:0000256" key="1">
    <source>
        <dbReference type="SAM" id="Phobius"/>
    </source>
</evidence>
<dbReference type="AlphaFoldDB" id="A0A4R3KZZ0"/>
<keyword evidence="3" id="KW-1185">Reference proteome</keyword>
<keyword evidence="1" id="KW-1133">Transmembrane helix</keyword>
<accession>A0A4R3KZZ0</accession>
<evidence type="ECO:0000313" key="2">
    <source>
        <dbReference type="EMBL" id="TCS90719.1"/>
    </source>
</evidence>
<dbReference type="OrthoDB" id="1707699at2"/>
<feature type="transmembrane region" description="Helical" evidence="1">
    <location>
        <begin position="40"/>
        <end position="57"/>
    </location>
</feature>
<dbReference type="EMBL" id="SMAE01000003">
    <property type="protein sequence ID" value="TCS90719.1"/>
    <property type="molecule type" value="Genomic_DNA"/>
</dbReference>
<keyword evidence="1" id="KW-0472">Membrane</keyword>
<dbReference type="RefSeq" id="WP_132026323.1">
    <property type="nucleotide sequence ID" value="NZ_CP068564.1"/>
</dbReference>
<organism evidence="2 3">
    <name type="scientific">Keratinibaculum paraultunense</name>
    <dbReference type="NCBI Taxonomy" id="1278232"/>
    <lineage>
        <taxon>Bacteria</taxon>
        <taxon>Bacillati</taxon>
        <taxon>Bacillota</taxon>
        <taxon>Tissierellia</taxon>
        <taxon>Tissierellales</taxon>
        <taxon>Tepidimicrobiaceae</taxon>
        <taxon>Keratinibaculum</taxon>
    </lineage>
</organism>
<reference evidence="2 3" key="1">
    <citation type="submission" date="2019-03" db="EMBL/GenBank/DDBJ databases">
        <title>Genomic Encyclopedia of Type Strains, Phase IV (KMG-IV): sequencing the most valuable type-strain genomes for metagenomic binning, comparative biology and taxonomic classification.</title>
        <authorList>
            <person name="Goeker M."/>
        </authorList>
    </citation>
    <scope>NUCLEOTIDE SEQUENCE [LARGE SCALE GENOMIC DNA]</scope>
    <source>
        <strain evidence="2 3">DSM 26752</strain>
    </source>
</reference>
<feature type="transmembrane region" description="Helical" evidence="1">
    <location>
        <begin position="6"/>
        <end position="28"/>
    </location>
</feature>
<keyword evidence="1" id="KW-0812">Transmembrane</keyword>
<evidence type="ECO:0000313" key="3">
    <source>
        <dbReference type="Proteomes" id="UP000294567"/>
    </source>
</evidence>
<comment type="caution">
    <text evidence="2">The sequence shown here is derived from an EMBL/GenBank/DDBJ whole genome shotgun (WGS) entry which is preliminary data.</text>
</comment>
<feature type="transmembrane region" description="Helical" evidence="1">
    <location>
        <begin position="63"/>
        <end position="87"/>
    </location>
</feature>
<name>A0A4R3KZZ0_9FIRM</name>
<dbReference type="Proteomes" id="UP000294567">
    <property type="component" value="Unassembled WGS sequence"/>
</dbReference>
<protein>
    <recommendedName>
        <fullName evidence="4">Holin</fullName>
    </recommendedName>
</protein>
<sequence>MYDNFMTSEVLTTFVGLVLTTNIIVQFTKSIIKKQLGDEFVRLYAFIIALILTFVFSKTGEGIQGIIITIINAILVTMAAMGGYEMVSDPLAQKKK</sequence>
<evidence type="ECO:0008006" key="4">
    <source>
        <dbReference type="Google" id="ProtNLM"/>
    </source>
</evidence>